<dbReference type="Proteomes" id="UP000002729">
    <property type="component" value="Unassembled WGS sequence"/>
</dbReference>
<feature type="non-terminal residue" evidence="2">
    <location>
        <position position="400"/>
    </location>
</feature>
<evidence type="ECO:0000313" key="2">
    <source>
        <dbReference type="EMBL" id="EGB01992.1"/>
    </source>
</evidence>
<gene>
    <name evidence="2" type="ORF">AURANDRAFT_69300</name>
</gene>
<dbReference type="AlphaFoldDB" id="F0YSB7"/>
<evidence type="ECO:0000256" key="1">
    <source>
        <dbReference type="SAM" id="MobiDB-lite"/>
    </source>
</evidence>
<proteinExistence type="predicted"/>
<dbReference type="GeneID" id="20227398"/>
<protein>
    <submittedName>
        <fullName evidence="2">Uncharacterized protein</fullName>
    </submittedName>
</protein>
<dbReference type="KEGG" id="aaf:AURANDRAFT_69300"/>
<evidence type="ECO:0000313" key="3">
    <source>
        <dbReference type="Proteomes" id="UP000002729"/>
    </source>
</evidence>
<sequence length="400" mass="44432">MARFARPFEPPAKRPPLRAGLRAEVGTLRSEVALLQEENARMASQNREFLELVHGLMEDRQAGGDGLALPSLCDGSDDAADRSSRADASELSRCARRLRVVQAVLRKAVRCACVGAARLDWLVGRHLAASAVSRWRAAAAEDLAVREAARATRGAAARRVVARRANRAVGAAFRAWRRASAAPRGVDGVARRAWARAALDLGSSYYLGEAQERRERDDDDGTQPRRHAARRDDRRATPLRRTRRAIRERRRERTGWGAAAALAEELTAVSRDWAGEARQVEVTRWTLGMLARWVSRPVARAWRRWLHADRRRRAAAAARSRRRRARLGRALRAWRRGACFAAAAADAARSRAAALSRHLRKCLARWAARRRRGTLARAWRALLARGAPRVALDAADAAAL</sequence>
<feature type="compositionally biased region" description="Basic residues" evidence="1">
    <location>
        <begin position="237"/>
        <end position="248"/>
    </location>
</feature>
<dbReference type="InParanoid" id="F0YSB7"/>
<dbReference type="EMBL" id="GL833918">
    <property type="protein sequence ID" value="EGB01992.1"/>
    <property type="molecule type" value="Genomic_DNA"/>
</dbReference>
<dbReference type="RefSeq" id="XP_009043309.1">
    <property type="nucleotide sequence ID" value="XM_009045061.1"/>
</dbReference>
<organism evidence="3">
    <name type="scientific">Aureococcus anophagefferens</name>
    <name type="common">Harmful bloom alga</name>
    <dbReference type="NCBI Taxonomy" id="44056"/>
    <lineage>
        <taxon>Eukaryota</taxon>
        <taxon>Sar</taxon>
        <taxon>Stramenopiles</taxon>
        <taxon>Ochrophyta</taxon>
        <taxon>Pelagophyceae</taxon>
        <taxon>Pelagomonadales</taxon>
        <taxon>Pelagomonadaceae</taxon>
        <taxon>Aureococcus</taxon>
    </lineage>
</organism>
<name>F0YSB7_AURAN</name>
<keyword evidence="3" id="KW-1185">Reference proteome</keyword>
<feature type="region of interest" description="Disordered" evidence="1">
    <location>
        <begin position="212"/>
        <end position="248"/>
    </location>
</feature>
<reference evidence="2 3" key="1">
    <citation type="journal article" date="2011" name="Proc. Natl. Acad. Sci. U.S.A.">
        <title>Niche of harmful alga Aureococcus anophagefferens revealed through ecogenomics.</title>
        <authorList>
            <person name="Gobler C.J."/>
            <person name="Berry D.L."/>
            <person name="Dyhrman S.T."/>
            <person name="Wilhelm S.W."/>
            <person name="Salamov A."/>
            <person name="Lobanov A.V."/>
            <person name="Zhang Y."/>
            <person name="Collier J.L."/>
            <person name="Wurch L.L."/>
            <person name="Kustka A.B."/>
            <person name="Dill B.D."/>
            <person name="Shah M."/>
            <person name="VerBerkmoes N.C."/>
            <person name="Kuo A."/>
            <person name="Terry A."/>
            <person name="Pangilinan J."/>
            <person name="Lindquist E.A."/>
            <person name="Lucas S."/>
            <person name="Paulsen I.T."/>
            <person name="Hattenrath-Lehmann T.K."/>
            <person name="Talmage S.C."/>
            <person name="Walker E.A."/>
            <person name="Koch F."/>
            <person name="Burson A.M."/>
            <person name="Marcoval M.A."/>
            <person name="Tang Y.Z."/>
            <person name="Lecleir G.R."/>
            <person name="Coyne K.J."/>
            <person name="Berg G.M."/>
            <person name="Bertrand E.M."/>
            <person name="Saito M.A."/>
            <person name="Gladyshev V.N."/>
            <person name="Grigoriev I.V."/>
        </authorList>
    </citation>
    <scope>NUCLEOTIDE SEQUENCE [LARGE SCALE GENOMIC DNA]</scope>
    <source>
        <strain evidence="3">CCMP 1984</strain>
    </source>
</reference>
<accession>F0YSB7</accession>